<name>A0A6J4HDE8_9ACTN</name>
<protein>
    <recommendedName>
        <fullName evidence="1">Putative zinc-finger domain-containing protein</fullName>
    </recommendedName>
</protein>
<sequence>MTCSPFREAISARLDGEALGMPARELDDHLD</sequence>
<organism evidence="2">
    <name type="scientific">uncultured Blastococcus sp</name>
    <dbReference type="NCBI Taxonomy" id="217144"/>
    <lineage>
        <taxon>Bacteria</taxon>
        <taxon>Bacillati</taxon>
        <taxon>Actinomycetota</taxon>
        <taxon>Actinomycetes</taxon>
        <taxon>Geodermatophilales</taxon>
        <taxon>Geodermatophilaceae</taxon>
        <taxon>Blastococcus</taxon>
        <taxon>environmental samples</taxon>
    </lineage>
</organism>
<evidence type="ECO:0000259" key="1">
    <source>
        <dbReference type="Pfam" id="PF13490"/>
    </source>
</evidence>
<feature type="domain" description="Putative zinc-finger" evidence="1">
    <location>
        <begin position="3"/>
        <end position="31"/>
    </location>
</feature>
<feature type="non-terminal residue" evidence="2">
    <location>
        <position position="31"/>
    </location>
</feature>
<dbReference type="AlphaFoldDB" id="A0A6J4HDE8"/>
<reference evidence="2" key="1">
    <citation type="submission" date="2020-02" db="EMBL/GenBank/DDBJ databases">
        <authorList>
            <person name="Meier V. D."/>
        </authorList>
    </citation>
    <scope>NUCLEOTIDE SEQUENCE</scope>
    <source>
        <strain evidence="2">AVDCRST_MAG52</strain>
    </source>
</reference>
<proteinExistence type="predicted"/>
<accession>A0A6J4HDE8</accession>
<dbReference type="Pfam" id="PF13490">
    <property type="entry name" value="zf-HC2"/>
    <property type="match status" value="1"/>
</dbReference>
<evidence type="ECO:0000313" key="2">
    <source>
        <dbReference type="EMBL" id="CAA9221637.1"/>
    </source>
</evidence>
<dbReference type="EMBL" id="CADCTN010000036">
    <property type="protein sequence ID" value="CAA9221637.1"/>
    <property type="molecule type" value="Genomic_DNA"/>
</dbReference>
<dbReference type="InterPro" id="IPR027383">
    <property type="entry name" value="Znf_put"/>
</dbReference>
<gene>
    <name evidence="2" type="ORF">AVDCRST_MAG52-510</name>
</gene>